<keyword evidence="4" id="KW-0378">Hydrolase</keyword>
<comment type="similarity">
    <text evidence="1">Belongs to the peptidase S1 family.</text>
</comment>
<sequence>MFRRNSLIVAGALVAAGLTIPIGAAVAEPGPTAQEQAVAQAPAGDPPAGLVQAMQRDLGLNADQARTRLANEDRATRSEARLRGRLGNRFAGSWLSGADAKLVVATTDSAAKSDIAAEGAEAKVVKHPYAKLVSAKNALDRAASKAPKTAPVWYVDVQNNSVVVLSSEPAAAEKFVAASGLDSSIVRVEKSSEQPQTYYDLRGGDAYYIGSGSRCSIGFPVTKGTTQGFVTAGHCGNAGASTSGSNRVAQGTFQGSRFPGNDYAWVATNSNWTAQPYVNQNGGNLTVRGSTQALVGASICRSGSTTGWHCGTVQQHNTSVTYSQGTVSGVTRTSVCAEPGDSGGSFISNDQAQGVTSGGSGNCSSGGTTYYQPVNPILSAYGLTLKTPGSNPGPTAGPTSGPSNPPNPPAPGGTWKVNTSYAAGATVTYGGATYRCLQGHTSLPGWEPPNVPALWQRI</sequence>
<dbReference type="CDD" id="cd21112">
    <property type="entry name" value="alphaLP-like"/>
    <property type="match status" value="1"/>
</dbReference>
<comment type="caution">
    <text evidence="11">The sequence shown here is derived from an EMBL/GenBank/DDBJ whole genome shotgun (WGS) entry which is preliminary data.</text>
</comment>
<accession>A0ABV6TYL7</accession>
<evidence type="ECO:0000256" key="7">
    <source>
        <dbReference type="ARBA" id="ARBA00023157"/>
    </source>
</evidence>
<reference evidence="11 12" key="1">
    <citation type="submission" date="2024-09" db="EMBL/GenBank/DDBJ databases">
        <authorList>
            <person name="Sun Q."/>
            <person name="Mori K."/>
        </authorList>
    </citation>
    <scope>NUCLEOTIDE SEQUENCE [LARGE SCALE GENOMIC DNA]</scope>
    <source>
        <strain evidence="11 12">TBRC 1851</strain>
    </source>
</reference>
<dbReference type="CDD" id="cd12214">
    <property type="entry name" value="ChiA1_BD"/>
    <property type="match status" value="1"/>
</dbReference>
<evidence type="ECO:0000256" key="2">
    <source>
        <dbReference type="ARBA" id="ARBA00022670"/>
    </source>
</evidence>
<evidence type="ECO:0000256" key="9">
    <source>
        <dbReference type="SAM" id="SignalP"/>
    </source>
</evidence>
<dbReference type="SUPFAM" id="SSF50494">
    <property type="entry name" value="Trypsin-like serine proteases"/>
    <property type="match status" value="1"/>
</dbReference>
<dbReference type="Proteomes" id="UP001589870">
    <property type="component" value="Unassembled WGS sequence"/>
</dbReference>
<evidence type="ECO:0000313" key="11">
    <source>
        <dbReference type="EMBL" id="MFC0861304.1"/>
    </source>
</evidence>
<feature type="domain" description="Chitin-binding type-3" evidence="10">
    <location>
        <begin position="412"/>
        <end position="458"/>
    </location>
</feature>
<dbReference type="Gene3D" id="2.10.10.20">
    <property type="entry name" value="Carbohydrate-binding module superfamily 5/12"/>
    <property type="match status" value="1"/>
</dbReference>
<dbReference type="EMBL" id="JBHMQT010000003">
    <property type="protein sequence ID" value="MFC0861304.1"/>
    <property type="molecule type" value="Genomic_DNA"/>
</dbReference>
<dbReference type="InterPro" id="IPR004236">
    <property type="entry name" value="Pept_S1_alpha_lytic"/>
</dbReference>
<feature type="region of interest" description="Disordered" evidence="8">
    <location>
        <begin position="383"/>
        <end position="414"/>
    </location>
</feature>
<dbReference type="RefSeq" id="WP_394299515.1">
    <property type="nucleotide sequence ID" value="NZ_JBHMQT010000003.1"/>
</dbReference>
<feature type="compositionally biased region" description="Low complexity" evidence="8">
    <location>
        <begin position="387"/>
        <end position="402"/>
    </location>
</feature>
<dbReference type="InterPro" id="IPR037295">
    <property type="entry name" value="Alpha-lytic_protease_prodomain"/>
</dbReference>
<keyword evidence="6" id="KW-0865">Zymogen</keyword>
<evidence type="ECO:0000256" key="6">
    <source>
        <dbReference type="ARBA" id="ARBA00023145"/>
    </source>
</evidence>
<evidence type="ECO:0000259" key="10">
    <source>
        <dbReference type="SMART" id="SM00495"/>
    </source>
</evidence>
<dbReference type="Pfam" id="PF02983">
    <property type="entry name" value="Pro_Al_protease"/>
    <property type="match status" value="1"/>
</dbReference>
<dbReference type="Pfam" id="PF02839">
    <property type="entry name" value="CBM_5_12"/>
    <property type="match status" value="1"/>
</dbReference>
<feature type="signal peptide" evidence="9">
    <location>
        <begin position="1"/>
        <end position="27"/>
    </location>
</feature>
<dbReference type="InterPro" id="IPR036573">
    <property type="entry name" value="CBM_sf_5/12"/>
</dbReference>
<dbReference type="SMART" id="SM00495">
    <property type="entry name" value="ChtBD3"/>
    <property type="match status" value="1"/>
</dbReference>
<dbReference type="InterPro" id="IPR003610">
    <property type="entry name" value="CBM5/12"/>
</dbReference>
<evidence type="ECO:0000256" key="5">
    <source>
        <dbReference type="ARBA" id="ARBA00022825"/>
    </source>
</evidence>
<dbReference type="InterPro" id="IPR001316">
    <property type="entry name" value="Pept_S1A_streptogrisin"/>
</dbReference>
<dbReference type="PRINTS" id="PR00861">
    <property type="entry name" value="ALYTICPTASE"/>
</dbReference>
<keyword evidence="5" id="KW-0720">Serine protease</keyword>
<evidence type="ECO:0000313" key="12">
    <source>
        <dbReference type="Proteomes" id="UP001589870"/>
    </source>
</evidence>
<keyword evidence="2" id="KW-0645">Protease</keyword>
<proteinExistence type="inferred from homology"/>
<dbReference type="SUPFAM" id="SSF54806">
    <property type="entry name" value="Alpha-lytic protease prodomain"/>
    <property type="match status" value="2"/>
</dbReference>
<keyword evidence="12" id="KW-1185">Reference proteome</keyword>
<dbReference type="Gene3D" id="3.30.300.50">
    <property type="match status" value="2"/>
</dbReference>
<evidence type="ECO:0000256" key="4">
    <source>
        <dbReference type="ARBA" id="ARBA00022801"/>
    </source>
</evidence>
<dbReference type="InterPro" id="IPR043504">
    <property type="entry name" value="Peptidase_S1_PA_chymotrypsin"/>
</dbReference>
<keyword evidence="7" id="KW-1015">Disulfide bond</keyword>
<dbReference type="Gene3D" id="2.40.10.10">
    <property type="entry name" value="Trypsin-like serine proteases"/>
    <property type="match status" value="2"/>
</dbReference>
<protein>
    <submittedName>
        <fullName evidence="11">Carbohydrate-binding protein</fullName>
    </submittedName>
</protein>
<keyword evidence="3 9" id="KW-0732">Signal</keyword>
<evidence type="ECO:0000256" key="3">
    <source>
        <dbReference type="ARBA" id="ARBA00022729"/>
    </source>
</evidence>
<dbReference type="InterPro" id="IPR009003">
    <property type="entry name" value="Peptidase_S1_PA"/>
</dbReference>
<gene>
    <name evidence="11" type="ORF">ACFHYQ_03225</name>
</gene>
<feature type="chain" id="PRO_5046084099" evidence="9">
    <location>
        <begin position="28"/>
        <end position="458"/>
    </location>
</feature>
<name>A0ABV6TYL7_9ACTN</name>
<evidence type="ECO:0000256" key="8">
    <source>
        <dbReference type="SAM" id="MobiDB-lite"/>
    </source>
</evidence>
<evidence type="ECO:0000256" key="1">
    <source>
        <dbReference type="ARBA" id="ARBA00007664"/>
    </source>
</evidence>
<dbReference type="SUPFAM" id="SSF51055">
    <property type="entry name" value="Carbohydrate binding domain"/>
    <property type="match status" value="1"/>
</dbReference>
<dbReference type="InterPro" id="IPR035070">
    <property type="entry name" value="Streptogrisin_prodomain"/>
</dbReference>
<organism evidence="11 12">
    <name type="scientific">Sphaerimonospora cavernae</name>
    <dbReference type="NCBI Taxonomy" id="1740611"/>
    <lineage>
        <taxon>Bacteria</taxon>
        <taxon>Bacillati</taxon>
        <taxon>Actinomycetota</taxon>
        <taxon>Actinomycetes</taxon>
        <taxon>Streptosporangiales</taxon>
        <taxon>Streptosporangiaceae</taxon>
        <taxon>Sphaerimonospora</taxon>
    </lineage>
</organism>